<dbReference type="EMBL" id="RKHY01000001">
    <property type="protein sequence ID" value="ROS42683.1"/>
    <property type="molecule type" value="Genomic_DNA"/>
</dbReference>
<keyword evidence="2" id="KW-1185">Reference proteome</keyword>
<sequence length="112" mass="12529">MGLFNVVDVPGEPVCRSCGRAGRRNAQFRFGACNLRRYRVGDFLEWGEWDAGVPGRPLVAARGYGSPCPHCGFDDDLMFDVIIEHDIVTAVRPETGKIDYSGQDHEWDELGR</sequence>
<proteinExistence type="predicted"/>
<organism evidence="1 2">
    <name type="scientific">Amycolatopsis thermoflava</name>
    <dbReference type="NCBI Taxonomy" id="84480"/>
    <lineage>
        <taxon>Bacteria</taxon>
        <taxon>Bacillati</taxon>
        <taxon>Actinomycetota</taxon>
        <taxon>Actinomycetes</taxon>
        <taxon>Pseudonocardiales</taxon>
        <taxon>Pseudonocardiaceae</taxon>
        <taxon>Amycolatopsis</taxon>
        <taxon>Amycolatopsis methanolica group</taxon>
    </lineage>
</organism>
<accession>A0A3N2H188</accession>
<reference evidence="1 2" key="1">
    <citation type="submission" date="2018-11" db="EMBL/GenBank/DDBJ databases">
        <title>Sequencing the genomes of 1000 actinobacteria strains.</title>
        <authorList>
            <person name="Klenk H.-P."/>
        </authorList>
    </citation>
    <scope>NUCLEOTIDE SEQUENCE [LARGE SCALE GENOMIC DNA]</scope>
    <source>
        <strain evidence="1 2">DSM 44348</strain>
    </source>
</reference>
<name>A0A3N2H188_9PSEU</name>
<dbReference type="GeneID" id="301846385"/>
<evidence type="ECO:0000313" key="1">
    <source>
        <dbReference type="EMBL" id="ROS42683.1"/>
    </source>
</evidence>
<gene>
    <name evidence="1" type="ORF">EDD35_5077</name>
</gene>
<evidence type="ECO:0000313" key="2">
    <source>
        <dbReference type="Proteomes" id="UP000274843"/>
    </source>
</evidence>
<dbReference type="AlphaFoldDB" id="A0A3N2H188"/>
<dbReference type="RefSeq" id="WP_123685229.1">
    <property type="nucleotide sequence ID" value="NZ_RKHY01000001.1"/>
</dbReference>
<protein>
    <submittedName>
        <fullName evidence="1">Uncharacterized protein</fullName>
    </submittedName>
</protein>
<comment type="caution">
    <text evidence="1">The sequence shown here is derived from an EMBL/GenBank/DDBJ whole genome shotgun (WGS) entry which is preliminary data.</text>
</comment>
<dbReference type="Proteomes" id="UP000274843">
    <property type="component" value="Unassembled WGS sequence"/>
</dbReference>